<dbReference type="KEGG" id="tlt:OCC_00292"/>
<dbReference type="EMBL" id="CP006670">
    <property type="protein sequence ID" value="EHR78840.1"/>
    <property type="molecule type" value="Genomic_DNA"/>
</dbReference>
<proteinExistence type="predicted"/>
<organism evidence="1 2">
    <name type="scientific">Thermococcus litoralis (strain ATCC 51850 / DSM 5473 / JCM 8560 / NS-C)</name>
    <dbReference type="NCBI Taxonomy" id="523849"/>
    <lineage>
        <taxon>Archaea</taxon>
        <taxon>Methanobacteriati</taxon>
        <taxon>Methanobacteriota</taxon>
        <taxon>Thermococci</taxon>
        <taxon>Thermococcales</taxon>
        <taxon>Thermococcaceae</taxon>
        <taxon>Thermococcus</taxon>
    </lineage>
</organism>
<sequence>MVIEEKGATHNEYYWSRRFPNAVLWLFEDP</sequence>
<dbReference type="Gene3D" id="3.40.50.1820">
    <property type="entry name" value="alpha/beta hydrolase"/>
    <property type="match status" value="1"/>
</dbReference>
<dbReference type="PaxDb" id="523849-OCC_00292"/>
<protein>
    <recommendedName>
        <fullName evidence="3">Alpha/beta hydrolase</fullName>
    </recommendedName>
</protein>
<evidence type="ECO:0008006" key="3">
    <source>
        <dbReference type="Google" id="ProtNLM"/>
    </source>
</evidence>
<accession>H3ZMF9</accession>
<dbReference type="HOGENOM" id="CLU_3401623_0_0_2"/>
<name>H3ZMF9_THELN</name>
<gene>
    <name evidence="1" type="ORF">OCC_00292</name>
</gene>
<keyword evidence="2" id="KW-1185">Reference proteome</keyword>
<dbReference type="Proteomes" id="UP000015502">
    <property type="component" value="Chromosome"/>
</dbReference>
<dbReference type="InterPro" id="IPR029058">
    <property type="entry name" value="AB_hydrolase_fold"/>
</dbReference>
<dbReference type="STRING" id="523849.OCC_00292"/>
<evidence type="ECO:0000313" key="2">
    <source>
        <dbReference type="Proteomes" id="UP000015502"/>
    </source>
</evidence>
<reference evidence="1 2" key="1">
    <citation type="journal article" date="2012" name="J. Bacteriol.">
        <title>Genome sequence of the model hyperthermophilic archaeon Thermococcus litoralis NS-C.</title>
        <authorList>
            <person name="Gardner A.F."/>
            <person name="Kumar S."/>
            <person name="Perler F.B."/>
        </authorList>
    </citation>
    <scope>NUCLEOTIDE SEQUENCE [LARGE SCALE GENOMIC DNA]</scope>
    <source>
        <strain evidence="2">ATCC 51850 / DSM 5473 / JCM 8560 / NS-C</strain>
    </source>
</reference>
<evidence type="ECO:0000313" key="1">
    <source>
        <dbReference type="EMBL" id="EHR78840.1"/>
    </source>
</evidence>
<dbReference type="AlphaFoldDB" id="H3ZMF9"/>